<evidence type="ECO:0000256" key="5">
    <source>
        <dbReference type="RuleBase" id="RU367081"/>
    </source>
</evidence>
<evidence type="ECO:0000256" key="1">
    <source>
        <dbReference type="ARBA" id="ARBA00004127"/>
    </source>
</evidence>
<keyword evidence="5" id="KW-0560">Oxidoreductase</keyword>
<proteinExistence type="inferred from homology"/>
<gene>
    <name evidence="7" type="ORF">K432DRAFT_289434</name>
</gene>
<dbReference type="Proteomes" id="UP000250266">
    <property type="component" value="Unassembled WGS sequence"/>
</dbReference>
<dbReference type="GO" id="GO:0005789">
    <property type="term" value="C:endoplasmic reticulum membrane"/>
    <property type="evidence" value="ECO:0007669"/>
    <property type="project" value="UniProtKB-SubCell"/>
</dbReference>
<evidence type="ECO:0000256" key="3">
    <source>
        <dbReference type="ARBA" id="ARBA00022989"/>
    </source>
</evidence>
<dbReference type="GO" id="GO:0160198">
    <property type="term" value="F:polyprenal reductase activity"/>
    <property type="evidence" value="ECO:0007669"/>
    <property type="project" value="UniProtKB-EC"/>
</dbReference>
<dbReference type="Pfam" id="PF02544">
    <property type="entry name" value="Steroid_dh"/>
    <property type="match status" value="1"/>
</dbReference>
<dbReference type="EC" id="1.3.1.94" evidence="5"/>
<dbReference type="GO" id="GO:0003865">
    <property type="term" value="F:3-oxo-5-alpha-steroid 4-dehydrogenase activity"/>
    <property type="evidence" value="ECO:0007669"/>
    <property type="project" value="TreeGrafter"/>
</dbReference>
<accession>A0A8E2EI25</accession>
<reference evidence="7 8" key="1">
    <citation type="journal article" date="2016" name="Nat. Commun.">
        <title>Ectomycorrhizal ecology is imprinted in the genome of the dominant symbiotic fungus Cenococcum geophilum.</title>
        <authorList>
            <consortium name="DOE Joint Genome Institute"/>
            <person name="Peter M."/>
            <person name="Kohler A."/>
            <person name="Ohm R.A."/>
            <person name="Kuo A."/>
            <person name="Krutzmann J."/>
            <person name="Morin E."/>
            <person name="Arend M."/>
            <person name="Barry K.W."/>
            <person name="Binder M."/>
            <person name="Choi C."/>
            <person name="Clum A."/>
            <person name="Copeland A."/>
            <person name="Grisel N."/>
            <person name="Haridas S."/>
            <person name="Kipfer T."/>
            <person name="LaButti K."/>
            <person name="Lindquist E."/>
            <person name="Lipzen A."/>
            <person name="Maire R."/>
            <person name="Meier B."/>
            <person name="Mihaltcheva S."/>
            <person name="Molinier V."/>
            <person name="Murat C."/>
            <person name="Poggeler S."/>
            <person name="Quandt C.A."/>
            <person name="Sperisen C."/>
            <person name="Tritt A."/>
            <person name="Tisserant E."/>
            <person name="Crous P.W."/>
            <person name="Henrissat B."/>
            <person name="Nehls U."/>
            <person name="Egli S."/>
            <person name="Spatafora J.W."/>
            <person name="Grigoriev I.V."/>
            <person name="Martin F.M."/>
        </authorList>
    </citation>
    <scope>NUCLEOTIDE SEQUENCE [LARGE SCALE GENOMIC DNA]</scope>
    <source>
        <strain evidence="7 8">CBS 459.81</strain>
    </source>
</reference>
<name>A0A8E2EI25_9PEZI</name>
<comment type="pathway">
    <text evidence="5">Protein modification; protein glycosylation.</text>
</comment>
<comment type="catalytic activity">
    <reaction evidence="5">
        <text>a di-trans,poly-cis-dolichal + NADP(+) = a di-trans,poly-cis-polyprenal + NADPH + H(+)</text>
        <dbReference type="Rhea" id="RHEA:80727"/>
        <dbReference type="Rhea" id="RHEA-COMP:19536"/>
        <dbReference type="Rhea" id="RHEA-COMP:19537"/>
        <dbReference type="ChEBI" id="CHEBI:15378"/>
        <dbReference type="ChEBI" id="CHEBI:57783"/>
        <dbReference type="ChEBI" id="CHEBI:58349"/>
        <dbReference type="ChEBI" id="CHEBI:231623"/>
        <dbReference type="ChEBI" id="CHEBI:231637"/>
        <dbReference type="EC" id="1.3.1.94"/>
    </reaction>
    <physiologicalReaction direction="right-to-left" evidence="5">
        <dbReference type="Rhea" id="RHEA:80729"/>
    </physiologicalReaction>
</comment>
<keyword evidence="5" id="KW-0521">NADP</keyword>
<keyword evidence="2 5" id="KW-0812">Transmembrane</keyword>
<dbReference type="GO" id="GO:0102389">
    <property type="term" value="F:polyprenol reductase activity"/>
    <property type="evidence" value="ECO:0007669"/>
    <property type="project" value="UniProtKB-UniRule"/>
</dbReference>
<keyword evidence="4 5" id="KW-0472">Membrane</keyword>
<feature type="transmembrane region" description="Helical" evidence="5">
    <location>
        <begin position="201"/>
        <end position="221"/>
    </location>
</feature>
<dbReference type="OrthoDB" id="541710at2759"/>
<evidence type="ECO:0000256" key="2">
    <source>
        <dbReference type="ARBA" id="ARBA00022692"/>
    </source>
</evidence>
<dbReference type="GO" id="GO:0016095">
    <property type="term" value="P:polyprenol catabolic process"/>
    <property type="evidence" value="ECO:0007669"/>
    <property type="project" value="UniProtKB-UniRule"/>
</dbReference>
<protein>
    <recommendedName>
        <fullName evidence="5">Polyprenal reductase</fullName>
        <ecNumber evidence="5">1.3.1.94</ecNumber>
    </recommendedName>
</protein>
<organism evidence="7 8">
    <name type="scientific">Lepidopterella palustris CBS 459.81</name>
    <dbReference type="NCBI Taxonomy" id="1314670"/>
    <lineage>
        <taxon>Eukaryota</taxon>
        <taxon>Fungi</taxon>
        <taxon>Dikarya</taxon>
        <taxon>Ascomycota</taxon>
        <taxon>Pezizomycotina</taxon>
        <taxon>Dothideomycetes</taxon>
        <taxon>Pleosporomycetidae</taxon>
        <taxon>Mytilinidiales</taxon>
        <taxon>Argynnaceae</taxon>
        <taxon>Lepidopterella</taxon>
    </lineage>
</organism>
<dbReference type="PANTHER" id="PTHR14624">
    <property type="entry name" value="DFG10 PROTEIN"/>
    <property type="match status" value="1"/>
</dbReference>
<dbReference type="EMBL" id="KV744842">
    <property type="protein sequence ID" value="OCK84210.1"/>
    <property type="molecule type" value="Genomic_DNA"/>
</dbReference>
<comment type="subcellular location">
    <subcellularLocation>
        <location evidence="1">Endomembrane system</location>
        <topology evidence="1">Multi-pass membrane protein</topology>
    </subcellularLocation>
    <subcellularLocation>
        <location evidence="5">Endoplasmic reticulum membrane</location>
    </subcellularLocation>
</comment>
<dbReference type="InterPro" id="IPR039698">
    <property type="entry name" value="Dfg10/SRD5A3"/>
</dbReference>
<feature type="domain" description="3-oxo-5-alpha-steroid 4-dehydrogenase C-terminal" evidence="6">
    <location>
        <begin position="208"/>
        <end position="325"/>
    </location>
</feature>
<comment type="function">
    <text evidence="5">Plays a key role in early steps of protein N-linked glycosylation by being involved in the conversion of polyprenol into dolichol. Acts as a polyprenal reductase that mediates the reduction of polyprenal into dolichal in a NADP-dependent mechanism. Dolichols are required for the synthesis of dolichol-linked monosaccharides and the oligosaccharide precursor used for N-glycosylation.</text>
</comment>
<sequence length="325" mass="36577">MAIVDFLIKLLDPVVLLRTFYIAAAALILFINTIPALRSRFLAYGSRATSPQPRSKNASSSPKTTSTPLLQFLDHLTIYRVPHNWFTHFYILSVLSTLFWTHQLYTRGPASNTSANPNTFTSPPTTSMSLFQVHLVLSFQFLQGLRRLLESHCYTSTSTSQMWIGHYMLGLLFYLTINIAIWIEGLPALLNPSSPPTSFSFLTPTLTLSLLLPLLLASHILQNNYHAYLFHLRTRTRFATTYTLPSQPPFSSLLCPHYTVEVLIYILLALLAIPPGQTLNLTLSTAAIFVAVNLGVTANGTKEWYLESFGAENVGRRKRIVPWVW</sequence>
<evidence type="ECO:0000313" key="8">
    <source>
        <dbReference type="Proteomes" id="UP000250266"/>
    </source>
</evidence>
<feature type="transmembrane region" description="Helical" evidence="5">
    <location>
        <begin position="163"/>
        <end position="181"/>
    </location>
</feature>
<dbReference type="InterPro" id="IPR001104">
    <property type="entry name" value="3-oxo-5_a-steroid_4-DH_C"/>
</dbReference>
<dbReference type="AlphaFoldDB" id="A0A8E2EI25"/>
<keyword evidence="5" id="KW-0256">Endoplasmic reticulum</keyword>
<evidence type="ECO:0000256" key="4">
    <source>
        <dbReference type="ARBA" id="ARBA00023136"/>
    </source>
</evidence>
<dbReference type="UniPathway" id="UPA00378"/>
<comment type="similarity">
    <text evidence="5">Belongs to the steroid 5-alpha reductase family. Polyprenal reductase subfamily.</text>
</comment>
<comment type="caution">
    <text evidence="5">Lacks conserved residue(s) required for the propagation of feature annotation.</text>
</comment>
<keyword evidence="8" id="KW-1185">Reference proteome</keyword>
<dbReference type="PROSITE" id="PS50244">
    <property type="entry name" value="S5A_REDUCTASE"/>
    <property type="match status" value="1"/>
</dbReference>
<keyword evidence="3 5" id="KW-1133">Transmembrane helix</keyword>
<dbReference type="PANTHER" id="PTHR14624:SF0">
    <property type="entry name" value="POLYPRENOL REDUCTASE"/>
    <property type="match status" value="1"/>
</dbReference>
<feature type="transmembrane region" description="Helical" evidence="5">
    <location>
        <begin position="20"/>
        <end position="37"/>
    </location>
</feature>
<evidence type="ECO:0000259" key="6">
    <source>
        <dbReference type="Pfam" id="PF02544"/>
    </source>
</evidence>
<dbReference type="GO" id="GO:0006488">
    <property type="term" value="P:dolichol-linked oligosaccharide biosynthetic process"/>
    <property type="evidence" value="ECO:0007669"/>
    <property type="project" value="UniProtKB-UniRule"/>
</dbReference>
<evidence type="ECO:0000313" key="7">
    <source>
        <dbReference type="EMBL" id="OCK84210.1"/>
    </source>
</evidence>